<feature type="non-terminal residue" evidence="1">
    <location>
        <position position="457"/>
    </location>
</feature>
<reference evidence="1" key="1">
    <citation type="submission" date="2023-03" db="EMBL/GenBank/DDBJ databases">
        <title>Massive genome expansion in bonnet fungi (Mycena s.s.) driven by repeated elements and novel gene families across ecological guilds.</title>
        <authorList>
            <consortium name="Lawrence Berkeley National Laboratory"/>
            <person name="Harder C.B."/>
            <person name="Miyauchi S."/>
            <person name="Viragh M."/>
            <person name="Kuo A."/>
            <person name="Thoen E."/>
            <person name="Andreopoulos B."/>
            <person name="Lu D."/>
            <person name="Skrede I."/>
            <person name="Drula E."/>
            <person name="Henrissat B."/>
            <person name="Morin E."/>
            <person name="Kohler A."/>
            <person name="Barry K."/>
            <person name="LaButti K."/>
            <person name="Morin E."/>
            <person name="Salamov A."/>
            <person name="Lipzen A."/>
            <person name="Mereny Z."/>
            <person name="Hegedus B."/>
            <person name="Baldrian P."/>
            <person name="Stursova M."/>
            <person name="Weitz H."/>
            <person name="Taylor A."/>
            <person name="Grigoriev I.V."/>
            <person name="Nagy L.G."/>
            <person name="Martin F."/>
            <person name="Kauserud H."/>
        </authorList>
    </citation>
    <scope>NUCLEOTIDE SEQUENCE</scope>
    <source>
        <strain evidence="1">CBHHK182m</strain>
    </source>
</reference>
<gene>
    <name evidence="1" type="ORF">B0H16DRAFT_1825999</name>
</gene>
<dbReference type="EMBL" id="JARKIB010000046">
    <property type="protein sequence ID" value="KAJ7756592.1"/>
    <property type="molecule type" value="Genomic_DNA"/>
</dbReference>
<protein>
    <recommendedName>
        <fullName evidence="3">AB hydrolase-1 domain-containing protein</fullName>
    </recommendedName>
</protein>
<name>A0AAD7J878_9AGAR</name>
<evidence type="ECO:0008006" key="3">
    <source>
        <dbReference type="Google" id="ProtNLM"/>
    </source>
</evidence>
<evidence type="ECO:0000313" key="1">
    <source>
        <dbReference type="EMBL" id="KAJ7756592.1"/>
    </source>
</evidence>
<organism evidence="1 2">
    <name type="scientific">Mycena metata</name>
    <dbReference type="NCBI Taxonomy" id="1033252"/>
    <lineage>
        <taxon>Eukaryota</taxon>
        <taxon>Fungi</taxon>
        <taxon>Dikarya</taxon>
        <taxon>Basidiomycota</taxon>
        <taxon>Agaricomycotina</taxon>
        <taxon>Agaricomycetes</taxon>
        <taxon>Agaricomycetidae</taxon>
        <taxon>Agaricales</taxon>
        <taxon>Marasmiineae</taxon>
        <taxon>Mycenaceae</taxon>
        <taxon>Mycena</taxon>
    </lineage>
</organism>
<dbReference type="SUPFAM" id="SSF53474">
    <property type="entry name" value="alpha/beta-Hydrolases"/>
    <property type="match status" value="1"/>
</dbReference>
<comment type="caution">
    <text evidence="1">The sequence shown here is derived from an EMBL/GenBank/DDBJ whole genome shotgun (WGS) entry which is preliminary data.</text>
</comment>
<dbReference type="Proteomes" id="UP001215598">
    <property type="component" value="Unassembled WGS sequence"/>
</dbReference>
<keyword evidence="2" id="KW-1185">Reference proteome</keyword>
<dbReference type="AlphaFoldDB" id="A0AAD7J878"/>
<dbReference type="Gene3D" id="3.40.50.1820">
    <property type="entry name" value="alpha/beta hydrolase"/>
    <property type="match status" value="1"/>
</dbReference>
<accession>A0AAD7J878</accession>
<evidence type="ECO:0000313" key="2">
    <source>
        <dbReference type="Proteomes" id="UP001215598"/>
    </source>
</evidence>
<dbReference type="InterPro" id="IPR029058">
    <property type="entry name" value="AB_hydrolase_fold"/>
</dbReference>
<sequence>MSLHKDGGSDNTRASGLSLLHRQKYSDAFVIGAVGLLLLFHGLGQDSGRRTPIQTIGTIQWSRASDCSPGTECGSVIVPKDYFDPTAGMASIAITRFGATKHPKKGTVFLNPGGPGASGTRLATQTFANFIGEDWDLVGWDPRGINRTSPQVRCFESQRDLNLFVASTVLEQGFTVASTSNLSNPAIEAQLVEELREYLVLQKTQAELCAKNMGTEPRNYWGASYGSTLGAYLVTALTEWSTVPQRKWAHTKLASTEETYRFYLKICSRAGPEACHLAQYTDEPYEQIEARLESFFDQLALSPLPVPSGIRPGFLTSGAARALLLTFLLHPPQWADSALAFSQAMKGNATLLFNKLATPRKQSTPHYDLARLAVMCMDALPPPTSPADMPTPEDFAAEFIKNMREVSPHFASSVPIGKTPDAGGCQYWPQRRPERFTGPWNATLEWPMLIVSNTMDP</sequence>
<proteinExistence type="predicted"/>